<evidence type="ECO:0000313" key="1">
    <source>
        <dbReference type="EMBL" id="KAJ0180700.1"/>
    </source>
</evidence>
<comment type="caution">
    <text evidence="1">The sequence shown here is derived from an EMBL/GenBank/DDBJ whole genome shotgun (WGS) entry which is preliminary data.</text>
</comment>
<protein>
    <submittedName>
        <fullName evidence="1">Uncharacterized protein</fullName>
    </submittedName>
</protein>
<name>A0ACC1DA24_9NEOP</name>
<dbReference type="EMBL" id="CM034392">
    <property type="protein sequence ID" value="KAJ0180700.1"/>
    <property type="molecule type" value="Genomic_DNA"/>
</dbReference>
<reference evidence="1 2" key="1">
    <citation type="journal article" date="2021" name="Front. Genet.">
        <title>Chromosome-Level Genome Assembly Reveals Significant Gene Expansion in the Toll and IMD Signaling Pathways of Dendrolimus kikuchii.</title>
        <authorList>
            <person name="Zhou J."/>
            <person name="Wu P."/>
            <person name="Xiong Z."/>
            <person name="Liu N."/>
            <person name="Zhao N."/>
            <person name="Ji M."/>
            <person name="Qiu Y."/>
            <person name="Yang B."/>
        </authorList>
    </citation>
    <scope>NUCLEOTIDE SEQUENCE [LARGE SCALE GENOMIC DNA]</scope>
    <source>
        <strain evidence="1">Ann1</strain>
    </source>
</reference>
<organism evidence="1 2">
    <name type="scientific">Dendrolimus kikuchii</name>
    <dbReference type="NCBI Taxonomy" id="765133"/>
    <lineage>
        <taxon>Eukaryota</taxon>
        <taxon>Metazoa</taxon>
        <taxon>Ecdysozoa</taxon>
        <taxon>Arthropoda</taxon>
        <taxon>Hexapoda</taxon>
        <taxon>Insecta</taxon>
        <taxon>Pterygota</taxon>
        <taxon>Neoptera</taxon>
        <taxon>Endopterygota</taxon>
        <taxon>Lepidoptera</taxon>
        <taxon>Glossata</taxon>
        <taxon>Ditrysia</taxon>
        <taxon>Bombycoidea</taxon>
        <taxon>Lasiocampidae</taxon>
        <taxon>Dendrolimus</taxon>
    </lineage>
</organism>
<gene>
    <name evidence="1" type="ORF">K1T71_004104</name>
</gene>
<dbReference type="Proteomes" id="UP000824533">
    <property type="component" value="Linkage Group LG06"/>
</dbReference>
<proteinExistence type="predicted"/>
<accession>A0ACC1DA24</accession>
<keyword evidence="2" id="KW-1185">Reference proteome</keyword>
<sequence>MTEKLNNDDFPFAIENWDSAKTEAIKPYWGRPVSVGPKGYTFTQSYGETASKIYNLEVRPTDTVVTTMPRSGTTWTQEIVWLIANDLDFCTASSVSLQDRYSVMGSTVLSKIYENITKVSSIDHLIAYPDPRFIKTHMPLSLLPPKLLDTAKVVYVARDPRDAAVSEYFFLKLLKILSPENDFKTFWQFFMKGYIMWQPYFEHVKEAWEARHHPNMLFLFYEDLIADLPKALERIAKFFNKNYTNKQISELGEYVSFKNFKNSRSINLDFNKNYLTDLTEDNSFIRQGKVGAWREHFDEEMTAEAHKWIRENLRGTGLRYPSMENEFIN</sequence>
<evidence type="ECO:0000313" key="2">
    <source>
        <dbReference type="Proteomes" id="UP000824533"/>
    </source>
</evidence>